<gene>
    <name evidence="2" type="ORF">CBM2636_P20254</name>
</gene>
<geneLocation type="plasmid" evidence="3">
    <name>cbm2636p</name>
</geneLocation>
<dbReference type="Proteomes" id="UP000254259">
    <property type="component" value="Plasmid CBM2636p"/>
</dbReference>
<evidence type="ECO:0000313" key="3">
    <source>
        <dbReference type="Proteomes" id="UP000254259"/>
    </source>
</evidence>
<dbReference type="AlphaFoldDB" id="A0A375HYJ4"/>
<evidence type="ECO:0000256" key="1">
    <source>
        <dbReference type="SAM" id="MobiDB-lite"/>
    </source>
</evidence>
<protein>
    <submittedName>
        <fullName evidence="2">Uncharacterized protein</fullName>
    </submittedName>
</protein>
<feature type="region of interest" description="Disordered" evidence="1">
    <location>
        <begin position="211"/>
        <end position="231"/>
    </location>
</feature>
<keyword evidence="2" id="KW-0614">Plasmid</keyword>
<evidence type="ECO:0000313" key="2">
    <source>
        <dbReference type="EMBL" id="SPD69567.1"/>
    </source>
</evidence>
<accession>A0A375HYJ4</accession>
<sequence length="231" mass="25196">MPAADRDALPSQQAGQHACAREGMLQMQFVDPAHQPQIRVADWTRLVVDARSGNVDQLDLAAHRQRVIAVNHRFPLSNPALPSACSKKSFSSVNWPIFACSAFTSTGGSAAVLVLPPPNTSAACSANCCFHSVIWLGCTSYCWANSASVLSPLSAAMATLALKVAEWVRLLRFVIFWILYARHYGRLRPQLFHLADCPNFRRHLSTTCSTLLPKTRGHRSGPGRSGQSTQA</sequence>
<name>A0A375HYJ4_9BURK</name>
<organism evidence="2 3">
    <name type="scientific">Cupriavidus taiwanensis</name>
    <dbReference type="NCBI Taxonomy" id="164546"/>
    <lineage>
        <taxon>Bacteria</taxon>
        <taxon>Pseudomonadati</taxon>
        <taxon>Pseudomonadota</taxon>
        <taxon>Betaproteobacteria</taxon>
        <taxon>Burkholderiales</taxon>
        <taxon>Burkholderiaceae</taxon>
        <taxon>Cupriavidus</taxon>
    </lineage>
</organism>
<dbReference type="EMBL" id="LT984815">
    <property type="protein sequence ID" value="SPD69567.1"/>
    <property type="molecule type" value="Genomic_DNA"/>
</dbReference>
<reference evidence="2 3" key="1">
    <citation type="submission" date="2018-01" db="EMBL/GenBank/DDBJ databases">
        <authorList>
            <person name="Clerissi C."/>
        </authorList>
    </citation>
    <scope>NUCLEOTIDE SEQUENCE [LARGE SCALE GENOMIC DNA]</scope>
    <source>
        <strain evidence="2">Cupriavidus taiwanensis SWF 66322</strain>
        <plasmid evidence="3">cbm2636p</plasmid>
    </source>
</reference>
<proteinExistence type="predicted"/>